<evidence type="ECO:0000259" key="6">
    <source>
        <dbReference type="Pfam" id="PF01975"/>
    </source>
</evidence>
<keyword evidence="5" id="KW-0378">Hydrolase</keyword>
<dbReference type="PANTHER" id="PTHR30457:SF0">
    <property type="entry name" value="PHOSPHATASE, PUTATIVE (AFU_ORTHOLOGUE AFUA_4G01070)-RELATED"/>
    <property type="match status" value="1"/>
</dbReference>
<keyword evidence="4" id="KW-0479">Metal-binding</keyword>
<dbReference type="InterPro" id="IPR036523">
    <property type="entry name" value="SurE-like_sf"/>
</dbReference>
<dbReference type="InterPro" id="IPR030048">
    <property type="entry name" value="SurE"/>
</dbReference>
<dbReference type="PANTHER" id="PTHR30457">
    <property type="entry name" value="5'-NUCLEOTIDASE SURE"/>
    <property type="match status" value="1"/>
</dbReference>
<comment type="caution">
    <text evidence="7">The sequence shown here is derived from an EMBL/GenBank/DDBJ whole genome shotgun (WGS) entry which is preliminary data.</text>
</comment>
<evidence type="ECO:0000256" key="5">
    <source>
        <dbReference type="ARBA" id="ARBA00022801"/>
    </source>
</evidence>
<dbReference type="InterPro" id="IPR002828">
    <property type="entry name" value="SurE-like_Pase/nucleotidase"/>
</dbReference>
<proteinExistence type="inferred from homology"/>
<dbReference type="Pfam" id="PF01975">
    <property type="entry name" value="SurE"/>
    <property type="match status" value="1"/>
</dbReference>
<reference evidence="7" key="1">
    <citation type="journal article" date="2020" name="mSystems">
        <title>Genome- and Community-Level Interaction Insights into Carbon Utilization and Element Cycling Functions of Hydrothermarchaeota in Hydrothermal Sediment.</title>
        <authorList>
            <person name="Zhou Z."/>
            <person name="Liu Y."/>
            <person name="Xu W."/>
            <person name="Pan J."/>
            <person name="Luo Z.H."/>
            <person name="Li M."/>
        </authorList>
    </citation>
    <scope>NUCLEOTIDE SEQUENCE [LARGE SCALE GENOMIC DNA]</scope>
    <source>
        <strain evidence="7">SpSt-418</strain>
    </source>
</reference>
<protein>
    <recommendedName>
        <fullName evidence="3">5'-nucleotidase</fullName>
        <ecNumber evidence="3">3.1.3.5</ecNumber>
    </recommendedName>
</protein>
<evidence type="ECO:0000256" key="4">
    <source>
        <dbReference type="ARBA" id="ARBA00022723"/>
    </source>
</evidence>
<dbReference type="GO" id="GO:0008253">
    <property type="term" value="F:5'-nucleotidase activity"/>
    <property type="evidence" value="ECO:0007669"/>
    <property type="project" value="UniProtKB-EC"/>
</dbReference>
<evidence type="ECO:0000256" key="2">
    <source>
        <dbReference type="ARBA" id="ARBA00011062"/>
    </source>
</evidence>
<dbReference type="SUPFAM" id="SSF64167">
    <property type="entry name" value="SurE-like"/>
    <property type="match status" value="1"/>
</dbReference>
<dbReference type="NCBIfam" id="NF001493">
    <property type="entry name" value="PRK00346.2-3"/>
    <property type="match status" value="1"/>
</dbReference>
<evidence type="ECO:0000256" key="3">
    <source>
        <dbReference type="ARBA" id="ARBA00012643"/>
    </source>
</evidence>
<name>A0A7C3PHK5_9CYAN</name>
<dbReference type="EC" id="3.1.3.5" evidence="3"/>
<dbReference type="EMBL" id="DSRU01000230">
    <property type="protein sequence ID" value="HFM99198.1"/>
    <property type="molecule type" value="Genomic_DNA"/>
</dbReference>
<dbReference type="GO" id="GO:0046872">
    <property type="term" value="F:metal ion binding"/>
    <property type="evidence" value="ECO:0007669"/>
    <property type="project" value="UniProtKB-KW"/>
</dbReference>
<dbReference type="AlphaFoldDB" id="A0A7C3PHK5"/>
<dbReference type="NCBIfam" id="TIGR00087">
    <property type="entry name" value="surE"/>
    <property type="match status" value="1"/>
</dbReference>
<feature type="domain" description="Survival protein SurE-like phosphatase/nucleotidase" evidence="6">
    <location>
        <begin position="4"/>
        <end position="170"/>
    </location>
</feature>
<comment type="similarity">
    <text evidence="2">Belongs to the SurE nucleotidase family.</text>
</comment>
<sequence length="228" mass="25002">MTLVLTNDDGIGAPGIRALWQTARSLQQSAVIIAPFEQHSGCGHQVTTTTPISIERWAEYEWAVKGTPVDCTRLALSHLCPNVKWVISGINAGGNLGVDAYISGTVAAAREAAFHRIPAIAISHYRHGKRPIDWQLATRLSQKVLHLLFQRPVTPGTYWNVNLPHVEANTPDPEIIFCKPCTQPLPATYQLDGEFFVYAGEYGKRQRDPGGDVDICFSGQISVTQISV</sequence>
<evidence type="ECO:0000256" key="1">
    <source>
        <dbReference type="ARBA" id="ARBA00000815"/>
    </source>
</evidence>
<evidence type="ECO:0000313" key="7">
    <source>
        <dbReference type="EMBL" id="HFM99198.1"/>
    </source>
</evidence>
<comment type="catalytic activity">
    <reaction evidence="1">
        <text>a ribonucleoside 5'-phosphate + H2O = a ribonucleoside + phosphate</text>
        <dbReference type="Rhea" id="RHEA:12484"/>
        <dbReference type="ChEBI" id="CHEBI:15377"/>
        <dbReference type="ChEBI" id="CHEBI:18254"/>
        <dbReference type="ChEBI" id="CHEBI:43474"/>
        <dbReference type="ChEBI" id="CHEBI:58043"/>
        <dbReference type="EC" id="3.1.3.5"/>
    </reaction>
</comment>
<dbReference type="Gene3D" id="3.40.1210.10">
    <property type="entry name" value="Survival protein SurE-like phosphatase/nucleotidase"/>
    <property type="match status" value="1"/>
</dbReference>
<accession>A0A7C3PHK5</accession>
<gene>
    <name evidence="7" type="primary">surE</name>
    <name evidence="7" type="ORF">ENR64_15850</name>
</gene>
<organism evidence="7">
    <name type="scientific">Oscillatoriales cyanobacterium SpSt-418</name>
    <dbReference type="NCBI Taxonomy" id="2282169"/>
    <lineage>
        <taxon>Bacteria</taxon>
        <taxon>Bacillati</taxon>
        <taxon>Cyanobacteriota</taxon>
        <taxon>Cyanophyceae</taxon>
        <taxon>Oscillatoriophycideae</taxon>
        <taxon>Oscillatoriales</taxon>
    </lineage>
</organism>